<dbReference type="GO" id="GO:0004540">
    <property type="term" value="F:RNA nuclease activity"/>
    <property type="evidence" value="ECO:0007669"/>
    <property type="project" value="InterPro"/>
</dbReference>
<evidence type="ECO:0000313" key="7">
    <source>
        <dbReference type="EMBL" id="HIH17170.1"/>
    </source>
</evidence>
<dbReference type="Proteomes" id="UP000564964">
    <property type="component" value="Unassembled WGS sequence"/>
</dbReference>
<keyword evidence="3 5" id="KW-0479">Metal-binding</keyword>
<keyword evidence="1 5" id="KW-1277">Toxin-antitoxin system</keyword>
<accession>A0A7J4JJX4</accession>
<dbReference type="HAMAP" id="MF_00265">
    <property type="entry name" value="VapC_Nob1"/>
    <property type="match status" value="1"/>
</dbReference>
<keyword evidence="5" id="KW-0460">Magnesium</keyword>
<dbReference type="SUPFAM" id="SSF88723">
    <property type="entry name" value="PIN domain-like"/>
    <property type="match status" value="1"/>
</dbReference>
<dbReference type="EMBL" id="DUGH01000173">
    <property type="protein sequence ID" value="HIH17170.1"/>
    <property type="molecule type" value="Genomic_DNA"/>
</dbReference>
<gene>
    <name evidence="5" type="primary">vapC</name>
    <name evidence="7" type="ORF">HA252_07245</name>
</gene>
<evidence type="ECO:0000259" key="6">
    <source>
        <dbReference type="Pfam" id="PF01850"/>
    </source>
</evidence>
<comment type="caution">
    <text evidence="7">The sequence shown here is derived from an EMBL/GenBank/DDBJ whole genome shotgun (WGS) entry which is preliminary data.</text>
</comment>
<name>A0A7J4JJX4_9ARCH</name>
<evidence type="ECO:0000256" key="2">
    <source>
        <dbReference type="ARBA" id="ARBA00022722"/>
    </source>
</evidence>
<dbReference type="GO" id="GO:0090729">
    <property type="term" value="F:toxin activity"/>
    <property type="evidence" value="ECO:0007669"/>
    <property type="project" value="UniProtKB-KW"/>
</dbReference>
<evidence type="ECO:0000313" key="8">
    <source>
        <dbReference type="Proteomes" id="UP000564964"/>
    </source>
</evidence>
<keyword evidence="2 5" id="KW-0540">Nuclease</keyword>
<dbReference type="Pfam" id="PF01850">
    <property type="entry name" value="PIN"/>
    <property type="match status" value="1"/>
</dbReference>
<keyword evidence="5" id="KW-0800">Toxin</keyword>
<dbReference type="AlphaFoldDB" id="A0A7J4JJX4"/>
<dbReference type="Gene3D" id="3.40.50.1010">
    <property type="entry name" value="5'-nuclease"/>
    <property type="match status" value="1"/>
</dbReference>
<comment type="cofactor">
    <cofactor evidence="5">
        <name>Mg(2+)</name>
        <dbReference type="ChEBI" id="CHEBI:18420"/>
    </cofactor>
</comment>
<dbReference type="GO" id="GO:0016787">
    <property type="term" value="F:hydrolase activity"/>
    <property type="evidence" value="ECO:0007669"/>
    <property type="project" value="UniProtKB-KW"/>
</dbReference>
<sequence length="127" mass="14285">MMYVDADLFYALLRAGDRHAELAQTVLASKEQQYTSVICLLELEIVVKRELSDEMSKTLLSAFKARFPKVKIKPLDERAFRKSLELRQKYGLGIFDAVHAAVALLNDGRIASTDKAFEKIPGLQVVV</sequence>
<evidence type="ECO:0000256" key="4">
    <source>
        <dbReference type="ARBA" id="ARBA00022801"/>
    </source>
</evidence>
<dbReference type="InterPro" id="IPR002716">
    <property type="entry name" value="PIN_dom"/>
</dbReference>
<feature type="binding site" evidence="5">
    <location>
        <position position="5"/>
    </location>
    <ligand>
        <name>Mg(2+)</name>
        <dbReference type="ChEBI" id="CHEBI:18420"/>
    </ligand>
</feature>
<protein>
    <recommendedName>
        <fullName evidence="5">Ribonuclease VapC</fullName>
        <shortName evidence="5">RNase VapC</shortName>
        <ecNumber evidence="5">3.1.-.-</ecNumber>
    </recommendedName>
    <alternativeName>
        <fullName evidence="5">Putative toxin VapC</fullName>
    </alternativeName>
</protein>
<feature type="binding site" evidence="5">
    <location>
        <position position="96"/>
    </location>
    <ligand>
        <name>Mg(2+)</name>
        <dbReference type="ChEBI" id="CHEBI:18420"/>
    </ligand>
</feature>
<comment type="function">
    <text evidence="5">Toxic component of a toxin-antitoxin (TA) system. An RNase.</text>
</comment>
<proteinExistence type="inferred from homology"/>
<reference evidence="8" key="1">
    <citation type="journal article" date="2020" name="bioRxiv">
        <title>A rank-normalized archaeal taxonomy based on genome phylogeny resolves widespread incomplete and uneven classifications.</title>
        <authorList>
            <person name="Rinke C."/>
            <person name="Chuvochina M."/>
            <person name="Mussig A.J."/>
            <person name="Chaumeil P.-A."/>
            <person name="Waite D.W."/>
            <person name="Whitman W.B."/>
            <person name="Parks D.H."/>
            <person name="Hugenholtz P."/>
        </authorList>
    </citation>
    <scope>NUCLEOTIDE SEQUENCE [LARGE SCALE GENOMIC DNA]</scope>
</reference>
<dbReference type="InterPro" id="IPR022907">
    <property type="entry name" value="VapC_family"/>
</dbReference>
<evidence type="ECO:0000256" key="5">
    <source>
        <dbReference type="HAMAP-Rule" id="MF_00265"/>
    </source>
</evidence>
<dbReference type="GO" id="GO:0000287">
    <property type="term" value="F:magnesium ion binding"/>
    <property type="evidence" value="ECO:0007669"/>
    <property type="project" value="UniProtKB-UniRule"/>
</dbReference>
<keyword evidence="4 5" id="KW-0378">Hydrolase</keyword>
<evidence type="ECO:0000256" key="3">
    <source>
        <dbReference type="ARBA" id="ARBA00022723"/>
    </source>
</evidence>
<dbReference type="EC" id="3.1.-.-" evidence="5"/>
<organism evidence="7 8">
    <name type="scientific">Candidatus Iainarchaeum sp</name>
    <dbReference type="NCBI Taxonomy" id="3101447"/>
    <lineage>
        <taxon>Archaea</taxon>
        <taxon>Candidatus Iainarchaeota</taxon>
        <taxon>Candidatus Iainarchaeia</taxon>
        <taxon>Candidatus Iainarchaeales</taxon>
        <taxon>Candidatus Iainarchaeaceae</taxon>
        <taxon>Candidatus Iainarchaeum</taxon>
    </lineage>
</organism>
<dbReference type="InterPro" id="IPR029060">
    <property type="entry name" value="PIN-like_dom_sf"/>
</dbReference>
<evidence type="ECO:0000256" key="1">
    <source>
        <dbReference type="ARBA" id="ARBA00022649"/>
    </source>
</evidence>
<feature type="domain" description="PIN" evidence="6">
    <location>
        <begin position="2"/>
        <end position="122"/>
    </location>
</feature>
<comment type="similarity">
    <text evidence="5">Belongs to the PINc/VapC protein family.</text>
</comment>